<evidence type="ECO:0000256" key="3">
    <source>
        <dbReference type="ARBA" id="ARBA00022692"/>
    </source>
</evidence>
<dbReference type="Pfam" id="PF00892">
    <property type="entry name" value="EamA"/>
    <property type="match status" value="2"/>
</dbReference>
<evidence type="ECO:0000256" key="2">
    <source>
        <dbReference type="ARBA" id="ARBA00007362"/>
    </source>
</evidence>
<feature type="transmembrane region" description="Helical" evidence="6">
    <location>
        <begin position="40"/>
        <end position="61"/>
    </location>
</feature>
<feature type="transmembrane region" description="Helical" evidence="6">
    <location>
        <begin position="221"/>
        <end position="241"/>
    </location>
</feature>
<sequence>MAQQPSRIPRKGYLCVVTAAIFWAVSGSAGKYLFNHGVTPYQVVQMRVTLAAALLFLWLLARDRRRLRIEPRDIAYFAILGVTGLAMVQFTYFYTISKIKVAAAILLEYLAPVFIAIYAVTIAKEKLTWPTAAAVTLATLGCYLVVGGYNLDLFAMNKVGLLSGLASAVSFAWYSVYGEIGMRRYSPWTVLFYAFLFAALFWNIAHPPLEAFRHPYRLVDWAWILYIAVFGTLIPFGLYLYGINLIRSTRASITATLEPITAAVVSYLFLGETLEKLQMAGGLFVIGAVILLQIRQEFDDSTPELVRSRLSESGKSSS</sequence>
<evidence type="ECO:0000256" key="6">
    <source>
        <dbReference type="SAM" id="Phobius"/>
    </source>
</evidence>
<dbReference type="PANTHER" id="PTHR32322:SF2">
    <property type="entry name" value="EAMA DOMAIN-CONTAINING PROTEIN"/>
    <property type="match status" value="1"/>
</dbReference>
<name>A0A832EJ08_9BACT</name>
<feature type="domain" description="EamA" evidence="7">
    <location>
        <begin position="11"/>
        <end position="146"/>
    </location>
</feature>
<evidence type="ECO:0000313" key="8">
    <source>
        <dbReference type="EMBL" id="HFK96895.1"/>
    </source>
</evidence>
<dbReference type="SUPFAM" id="SSF103481">
    <property type="entry name" value="Multidrug resistance efflux transporter EmrE"/>
    <property type="match status" value="2"/>
</dbReference>
<evidence type="ECO:0000256" key="5">
    <source>
        <dbReference type="ARBA" id="ARBA00023136"/>
    </source>
</evidence>
<feature type="transmembrane region" description="Helical" evidence="6">
    <location>
        <begin position="127"/>
        <end position="146"/>
    </location>
</feature>
<proteinExistence type="inferred from homology"/>
<reference evidence="8" key="1">
    <citation type="journal article" date="2020" name="mSystems">
        <title>Genome- and Community-Level Interaction Insights into Carbon Utilization and Element Cycling Functions of Hydrothermarchaeota in Hydrothermal Sediment.</title>
        <authorList>
            <person name="Zhou Z."/>
            <person name="Liu Y."/>
            <person name="Xu W."/>
            <person name="Pan J."/>
            <person name="Luo Z.H."/>
            <person name="Li M."/>
        </authorList>
    </citation>
    <scope>NUCLEOTIDE SEQUENCE [LARGE SCALE GENOMIC DNA]</scope>
    <source>
        <strain evidence="8">SpSt-456</strain>
    </source>
</reference>
<keyword evidence="4 6" id="KW-1133">Transmembrane helix</keyword>
<feature type="domain" description="EamA" evidence="7">
    <location>
        <begin position="160"/>
        <end position="292"/>
    </location>
</feature>
<dbReference type="AlphaFoldDB" id="A0A832EJ08"/>
<evidence type="ECO:0000256" key="4">
    <source>
        <dbReference type="ARBA" id="ARBA00022989"/>
    </source>
</evidence>
<accession>A0A832EJ08</accession>
<keyword evidence="3 6" id="KW-0812">Transmembrane</keyword>
<feature type="transmembrane region" description="Helical" evidence="6">
    <location>
        <begin position="73"/>
        <end position="95"/>
    </location>
</feature>
<comment type="caution">
    <text evidence="8">The sequence shown here is derived from an EMBL/GenBank/DDBJ whole genome shotgun (WGS) entry which is preliminary data.</text>
</comment>
<dbReference type="EMBL" id="DSTK01000018">
    <property type="protein sequence ID" value="HFK96895.1"/>
    <property type="molecule type" value="Genomic_DNA"/>
</dbReference>
<dbReference type="Gene3D" id="1.10.3730.20">
    <property type="match status" value="1"/>
</dbReference>
<dbReference type="InterPro" id="IPR000620">
    <property type="entry name" value="EamA_dom"/>
</dbReference>
<dbReference type="InterPro" id="IPR050638">
    <property type="entry name" value="AA-Vitamin_Transporters"/>
</dbReference>
<feature type="transmembrane region" description="Helical" evidence="6">
    <location>
        <begin position="158"/>
        <end position="176"/>
    </location>
</feature>
<gene>
    <name evidence="8" type="ORF">ENS06_06165</name>
</gene>
<feature type="transmembrane region" description="Helical" evidence="6">
    <location>
        <begin position="188"/>
        <end position="209"/>
    </location>
</feature>
<organism evidence="8">
    <name type="scientific">Desulfacinum infernum</name>
    <dbReference type="NCBI Taxonomy" id="35837"/>
    <lineage>
        <taxon>Bacteria</taxon>
        <taxon>Pseudomonadati</taxon>
        <taxon>Thermodesulfobacteriota</taxon>
        <taxon>Syntrophobacteria</taxon>
        <taxon>Syntrophobacterales</taxon>
        <taxon>Syntrophobacteraceae</taxon>
        <taxon>Desulfacinum</taxon>
    </lineage>
</organism>
<evidence type="ECO:0000259" key="7">
    <source>
        <dbReference type="Pfam" id="PF00892"/>
    </source>
</evidence>
<protein>
    <submittedName>
        <fullName evidence="8">EamA family transporter</fullName>
    </submittedName>
</protein>
<feature type="transmembrane region" description="Helical" evidence="6">
    <location>
        <begin position="101"/>
        <end position="120"/>
    </location>
</feature>
<comment type="subcellular location">
    <subcellularLocation>
        <location evidence="1">Membrane</location>
        <topology evidence="1">Multi-pass membrane protein</topology>
    </subcellularLocation>
</comment>
<keyword evidence="5 6" id="KW-0472">Membrane</keyword>
<evidence type="ECO:0000256" key="1">
    <source>
        <dbReference type="ARBA" id="ARBA00004141"/>
    </source>
</evidence>
<dbReference type="InterPro" id="IPR037185">
    <property type="entry name" value="EmrE-like"/>
</dbReference>
<feature type="transmembrane region" description="Helical" evidence="6">
    <location>
        <begin position="12"/>
        <end position="34"/>
    </location>
</feature>
<dbReference type="GO" id="GO:0016020">
    <property type="term" value="C:membrane"/>
    <property type="evidence" value="ECO:0007669"/>
    <property type="project" value="UniProtKB-SubCell"/>
</dbReference>
<dbReference type="PANTHER" id="PTHR32322">
    <property type="entry name" value="INNER MEMBRANE TRANSPORTER"/>
    <property type="match status" value="1"/>
</dbReference>
<comment type="similarity">
    <text evidence="2">Belongs to the EamA transporter family.</text>
</comment>